<name>A0A2M8ESU3_9BACT</name>
<feature type="domain" description="YoaR-like putative peptidoglycan binding" evidence="2">
    <location>
        <begin position="258"/>
        <end position="322"/>
    </location>
</feature>
<dbReference type="InterPro" id="IPR022029">
    <property type="entry name" value="YoaR-like_PG-bd"/>
</dbReference>
<dbReference type="Pfam" id="PF12229">
    <property type="entry name" value="PG_binding_4"/>
    <property type="match status" value="2"/>
</dbReference>
<dbReference type="InterPro" id="IPR007391">
    <property type="entry name" value="Vancomycin_resist_VanW"/>
</dbReference>
<evidence type="ECO:0000313" key="4">
    <source>
        <dbReference type="Proteomes" id="UP000229816"/>
    </source>
</evidence>
<feature type="domain" description="YoaR-like putative peptidoglycan binding" evidence="2">
    <location>
        <begin position="84"/>
        <end position="189"/>
    </location>
</feature>
<reference evidence="4" key="1">
    <citation type="submission" date="2017-09" db="EMBL/GenBank/DDBJ databases">
        <title>Depth-based differentiation of microbial function through sediment-hosted aquifers and enrichment of novel symbionts in the deep terrestrial subsurface.</title>
        <authorList>
            <person name="Probst A.J."/>
            <person name="Ladd B."/>
            <person name="Jarett J.K."/>
            <person name="Geller-Mcgrath D.E."/>
            <person name="Sieber C.M.K."/>
            <person name="Emerson J.B."/>
            <person name="Anantharaman K."/>
            <person name="Thomas B.C."/>
            <person name="Malmstrom R."/>
            <person name="Stieglmeier M."/>
            <person name="Klingl A."/>
            <person name="Woyke T."/>
            <person name="Ryan C.M."/>
            <person name="Banfield J.F."/>
        </authorList>
    </citation>
    <scope>NUCLEOTIDE SEQUENCE [LARGE SCALE GENOMIC DNA]</scope>
</reference>
<keyword evidence="1" id="KW-0472">Membrane</keyword>
<evidence type="ECO:0000256" key="1">
    <source>
        <dbReference type="SAM" id="Phobius"/>
    </source>
</evidence>
<protein>
    <recommendedName>
        <fullName evidence="2">YoaR-like putative peptidoglycan binding domain-containing protein</fullName>
    </recommendedName>
</protein>
<dbReference type="EMBL" id="PFSF01000031">
    <property type="protein sequence ID" value="PJC28187.1"/>
    <property type="molecule type" value="Genomic_DNA"/>
</dbReference>
<keyword evidence="1" id="KW-0812">Transmembrane</keyword>
<dbReference type="PANTHER" id="PTHR35788:SF1">
    <property type="entry name" value="EXPORTED PROTEIN"/>
    <property type="match status" value="1"/>
</dbReference>
<accession>A0A2M8ESU3</accession>
<dbReference type="Pfam" id="PF04294">
    <property type="entry name" value="VanW"/>
    <property type="match status" value="1"/>
</dbReference>
<dbReference type="InterPro" id="IPR052913">
    <property type="entry name" value="Glycopeptide_resist_protein"/>
</dbReference>
<comment type="caution">
    <text evidence="3">The sequence shown here is derived from an EMBL/GenBank/DDBJ whole genome shotgun (WGS) entry which is preliminary data.</text>
</comment>
<evidence type="ECO:0000259" key="2">
    <source>
        <dbReference type="Pfam" id="PF12229"/>
    </source>
</evidence>
<gene>
    <name evidence="3" type="ORF">CO054_01460</name>
</gene>
<dbReference type="AlphaFoldDB" id="A0A2M8ESU3"/>
<dbReference type="PANTHER" id="PTHR35788">
    <property type="entry name" value="EXPORTED PROTEIN-RELATED"/>
    <property type="match status" value="1"/>
</dbReference>
<evidence type="ECO:0000313" key="3">
    <source>
        <dbReference type="EMBL" id="PJC28187.1"/>
    </source>
</evidence>
<sequence length="598" mass="66725">MRKKIQAHIKGRIVFLPLILTFSFLILIFLSYHLAYWGKAYPGVVIINQPVGNKTISETIANCELRIANLKTDKIILTYNNQQWEINLAELNFSYDATVTAKKAFKIGRDKNPVINFQTKVQAWFKGINLGMEYSLDQSLLDTQISTISGEIFIPAIEPTIKLVDKKIIVEPGKNGQELNKEKLLSIINYQLSIINFSSIELTVIQLSPKLTPDQVENTRGRAEKFSNKKLILLGDETNQWELGGEDLIGFFSFTNGFDQEKIASWSANLASTINHPPENAAFQFVEGRVTEFRPAKEGKTLDQQKMIDIITQNLIKLESGEDKITVHLPIIVTPSAIQTADVNTLGIRQLVGKGVSYFRGSISSRIHNIQLASTKLNGILIPPGEIFSFNKALGEVSQTTGFKEAYIIKEGRTILGDGGGVCQVSTTLFRAALDVGLPIIERQAHAYRVSYYEQNSPVGLDATVFDPTADLKFKNDTPAYILIQAKVDVKNKILTFELYGTTDGRVVSISKSRIWDQVPPPPDLYQDDPTLPTGQIKQIDWKAWGAKVSFDYKVERPARNASRSEAGGGGEVLQNRTFYSNYRPWQAIYLRGIGAAQ</sequence>
<feature type="transmembrane region" description="Helical" evidence="1">
    <location>
        <begin position="12"/>
        <end position="37"/>
    </location>
</feature>
<organism evidence="3 4">
    <name type="scientific">Candidatus Shapirobacteria bacterium CG_4_9_14_0_2_um_filter_39_11</name>
    <dbReference type="NCBI Taxonomy" id="1974478"/>
    <lineage>
        <taxon>Bacteria</taxon>
        <taxon>Candidatus Shapironibacteriota</taxon>
    </lineage>
</organism>
<keyword evidence="1" id="KW-1133">Transmembrane helix</keyword>
<proteinExistence type="predicted"/>
<dbReference type="Proteomes" id="UP000229816">
    <property type="component" value="Unassembled WGS sequence"/>
</dbReference>